<dbReference type="RefSeq" id="WP_171414861.1">
    <property type="nucleotide sequence ID" value="NZ_JABFOR010000002.1"/>
</dbReference>
<evidence type="ECO:0000256" key="1">
    <source>
        <dbReference type="ARBA" id="ARBA00003237"/>
    </source>
</evidence>
<dbReference type="InterPro" id="IPR027277">
    <property type="entry name" value="NadC/ModD"/>
</dbReference>
<dbReference type="SUPFAM" id="SSF51690">
    <property type="entry name" value="Nicotinate/Quinolinate PRTase C-terminal domain-like"/>
    <property type="match status" value="1"/>
</dbReference>
<dbReference type="InterPro" id="IPR013785">
    <property type="entry name" value="Aldolase_TIM"/>
</dbReference>
<protein>
    <recommendedName>
        <fullName evidence="11">Probable nicotinate-nucleotide pyrophosphorylase [carboxylating]</fullName>
        <ecNumber evidence="5">2.4.2.19</ecNumber>
    </recommendedName>
    <alternativeName>
        <fullName evidence="9">Quinolinate phosphoribosyltransferase [decarboxylating]</fullName>
    </alternativeName>
</protein>
<feature type="binding site" evidence="13">
    <location>
        <position position="163"/>
    </location>
    <ligand>
        <name>substrate</name>
    </ligand>
</feature>
<comment type="catalytic activity">
    <reaction evidence="10">
        <text>nicotinate beta-D-ribonucleotide + CO2 + diphosphate = quinolinate + 5-phospho-alpha-D-ribose 1-diphosphate + 2 H(+)</text>
        <dbReference type="Rhea" id="RHEA:12733"/>
        <dbReference type="ChEBI" id="CHEBI:15378"/>
        <dbReference type="ChEBI" id="CHEBI:16526"/>
        <dbReference type="ChEBI" id="CHEBI:29959"/>
        <dbReference type="ChEBI" id="CHEBI:33019"/>
        <dbReference type="ChEBI" id="CHEBI:57502"/>
        <dbReference type="ChEBI" id="CHEBI:58017"/>
        <dbReference type="EC" id="2.4.2.19"/>
    </reaction>
</comment>
<evidence type="ECO:0000256" key="13">
    <source>
        <dbReference type="PIRSR" id="PIRSR006250-1"/>
    </source>
</evidence>
<evidence type="ECO:0000256" key="3">
    <source>
        <dbReference type="ARBA" id="ARBA00009400"/>
    </source>
</evidence>
<dbReference type="EC" id="2.4.2.19" evidence="5"/>
<evidence type="ECO:0000256" key="6">
    <source>
        <dbReference type="ARBA" id="ARBA00022642"/>
    </source>
</evidence>
<dbReference type="PANTHER" id="PTHR32179:SF3">
    <property type="entry name" value="NICOTINATE-NUCLEOTIDE PYROPHOSPHORYLASE [CARBOXYLATING]"/>
    <property type="match status" value="1"/>
</dbReference>
<dbReference type="GO" id="GO:0009435">
    <property type="term" value="P:NAD+ biosynthetic process"/>
    <property type="evidence" value="ECO:0007669"/>
    <property type="project" value="InterPro"/>
</dbReference>
<name>A0AAP7DH68_PAEAL</name>
<comment type="pathway">
    <text evidence="2">Cofactor biosynthesis; NAD(+) biosynthesis; nicotinate D-ribonucleotide from quinolinate: step 1/1.</text>
</comment>
<proteinExistence type="inferred from homology"/>
<dbReference type="AlphaFoldDB" id="A0AAP7DH68"/>
<dbReference type="PANTHER" id="PTHR32179">
    <property type="entry name" value="NICOTINATE-NUCLEOTIDE PYROPHOSPHORYLASE [CARBOXYLATING]"/>
    <property type="match status" value="1"/>
</dbReference>
<evidence type="ECO:0000256" key="2">
    <source>
        <dbReference type="ARBA" id="ARBA00004893"/>
    </source>
</evidence>
<dbReference type="InterPro" id="IPR036068">
    <property type="entry name" value="Nicotinate_pribotase-like_C"/>
</dbReference>
<feature type="binding site" evidence="13">
    <location>
        <position position="193"/>
    </location>
    <ligand>
        <name>substrate</name>
    </ligand>
</feature>
<dbReference type="FunFam" id="3.90.1170.20:FF:000001">
    <property type="entry name" value="Nicotinate-nucleotide diphosphorylase (Carboxylating)"/>
    <property type="match status" value="1"/>
</dbReference>
<evidence type="ECO:0000259" key="14">
    <source>
        <dbReference type="Pfam" id="PF01729"/>
    </source>
</evidence>
<comment type="similarity">
    <text evidence="3 12">Belongs to the NadC/ModD family.</text>
</comment>
<dbReference type="InterPro" id="IPR002638">
    <property type="entry name" value="Quinolinate_PRibosylTrfase_C"/>
</dbReference>
<dbReference type="CDD" id="cd01572">
    <property type="entry name" value="QPRTase"/>
    <property type="match status" value="1"/>
</dbReference>
<feature type="domain" description="Quinolinate phosphoribosyl transferase N-terminal" evidence="15">
    <location>
        <begin position="22"/>
        <end position="106"/>
    </location>
</feature>
<dbReference type="InterPro" id="IPR004393">
    <property type="entry name" value="NadC"/>
</dbReference>
<evidence type="ECO:0000313" key="16">
    <source>
        <dbReference type="EMBL" id="NOJ69520.1"/>
    </source>
</evidence>
<evidence type="ECO:0000259" key="15">
    <source>
        <dbReference type="Pfam" id="PF02749"/>
    </source>
</evidence>
<evidence type="ECO:0000313" key="17">
    <source>
        <dbReference type="Proteomes" id="UP000552038"/>
    </source>
</evidence>
<dbReference type="Pfam" id="PF02749">
    <property type="entry name" value="QRPTase_N"/>
    <property type="match status" value="1"/>
</dbReference>
<dbReference type="SUPFAM" id="SSF54675">
    <property type="entry name" value="Nicotinate/Quinolinate PRTase N-terminal domain-like"/>
    <property type="match status" value="1"/>
</dbReference>
<dbReference type="InterPro" id="IPR022412">
    <property type="entry name" value="Quinolinate_PRibosylTrfase_N"/>
</dbReference>
<dbReference type="GO" id="GO:0034213">
    <property type="term" value="P:quinolinate catabolic process"/>
    <property type="evidence" value="ECO:0007669"/>
    <property type="project" value="TreeGrafter"/>
</dbReference>
<feature type="binding site" evidence="13">
    <location>
        <position position="153"/>
    </location>
    <ligand>
        <name>substrate</name>
    </ligand>
</feature>
<accession>A0AAP7DH68</accession>
<dbReference type="PIRSF" id="PIRSF006250">
    <property type="entry name" value="NadC_ModD"/>
    <property type="match status" value="1"/>
</dbReference>
<comment type="subunit">
    <text evidence="4">Hexamer formed by 3 homodimers.</text>
</comment>
<evidence type="ECO:0000256" key="12">
    <source>
        <dbReference type="PIRNR" id="PIRNR006250"/>
    </source>
</evidence>
<feature type="binding site" evidence="13">
    <location>
        <position position="214"/>
    </location>
    <ligand>
        <name>substrate</name>
    </ligand>
</feature>
<evidence type="ECO:0000256" key="5">
    <source>
        <dbReference type="ARBA" id="ARBA00011944"/>
    </source>
</evidence>
<comment type="caution">
    <text evidence="16">The sequence shown here is derived from an EMBL/GenBank/DDBJ whole genome shotgun (WGS) entry which is preliminary data.</text>
</comment>
<dbReference type="EMBL" id="JABFOR010000002">
    <property type="protein sequence ID" value="NOJ69520.1"/>
    <property type="molecule type" value="Genomic_DNA"/>
</dbReference>
<dbReference type="InterPro" id="IPR037128">
    <property type="entry name" value="Quinolinate_PRibosylTase_N_sf"/>
</dbReference>
<gene>
    <name evidence="16" type="primary">nadC</name>
    <name evidence="16" type="ORF">HMI46_02985</name>
</gene>
<keyword evidence="7 12" id="KW-0328">Glycosyltransferase</keyword>
<keyword evidence="6" id="KW-0662">Pyridine nucleotide biosynthesis</keyword>
<dbReference type="GO" id="GO:0005737">
    <property type="term" value="C:cytoplasm"/>
    <property type="evidence" value="ECO:0007669"/>
    <property type="project" value="TreeGrafter"/>
</dbReference>
<feature type="binding site" evidence="13">
    <location>
        <begin position="237"/>
        <end position="239"/>
    </location>
    <ligand>
        <name>substrate</name>
    </ligand>
</feature>
<dbReference type="Proteomes" id="UP000552038">
    <property type="component" value="Unassembled WGS sequence"/>
</dbReference>
<dbReference type="GO" id="GO:0004514">
    <property type="term" value="F:nicotinate-nucleotide diphosphorylase (carboxylating) activity"/>
    <property type="evidence" value="ECO:0007669"/>
    <property type="project" value="UniProtKB-EC"/>
</dbReference>
<evidence type="ECO:0000256" key="4">
    <source>
        <dbReference type="ARBA" id="ARBA00011218"/>
    </source>
</evidence>
<dbReference type="FunFam" id="3.20.20.70:FF:000030">
    <property type="entry name" value="Nicotinate-nucleotide pyrophosphorylase, carboxylating"/>
    <property type="match status" value="1"/>
</dbReference>
<keyword evidence="8 12" id="KW-0808">Transferase</keyword>
<evidence type="ECO:0000256" key="9">
    <source>
        <dbReference type="ARBA" id="ARBA00033102"/>
    </source>
</evidence>
<feature type="binding site" evidence="13">
    <location>
        <begin position="258"/>
        <end position="260"/>
    </location>
    <ligand>
        <name>substrate</name>
    </ligand>
</feature>
<comment type="function">
    <text evidence="1">Involved in the catabolism of quinolinic acid (QA).</text>
</comment>
<dbReference type="Pfam" id="PF01729">
    <property type="entry name" value="QRPTase_C"/>
    <property type="match status" value="1"/>
</dbReference>
<evidence type="ECO:0000256" key="11">
    <source>
        <dbReference type="ARBA" id="ARBA00069173"/>
    </source>
</evidence>
<dbReference type="Gene3D" id="3.20.20.70">
    <property type="entry name" value="Aldolase class I"/>
    <property type="match status" value="1"/>
</dbReference>
<feature type="binding site" evidence="13">
    <location>
        <begin position="129"/>
        <end position="131"/>
    </location>
    <ligand>
        <name>substrate</name>
    </ligand>
</feature>
<reference evidence="16 17" key="1">
    <citation type="submission" date="2020-05" db="EMBL/GenBank/DDBJ databases">
        <title>Whole genome sequencing and identification of novel metabolites from Paenibacillus alvei strain JR949.</title>
        <authorList>
            <person name="Rajendhran J."/>
            <person name="Sree Pranav P."/>
            <person name="Mahalakshmi B."/>
            <person name="Karthikeyan R."/>
        </authorList>
    </citation>
    <scope>NUCLEOTIDE SEQUENCE [LARGE SCALE GENOMIC DNA]</scope>
    <source>
        <strain evidence="16 17">JR949</strain>
    </source>
</reference>
<sequence length="277" mass="30351">MERFQLRRLLESFYAEDIGSGDQTSSFLFDGEQCEAVIRSKATGLLAGTEIITEGFRLMSDDIQVSLKKRDGDSLSNGEAIAVMRGPAAALLTGERVVLNLLQRMSAIATQTHKAIQLLDDEHTRICDTRKTMPGLRMLDKYAVRIGGGYNHRFGLYDGIMIKDNHIAACGSITEAIKRARSCAGHMIRIEVEIESEKQLLEAVAAEADVIMFDNRSPEEVKHFASLTPSSIVTEASGGITLHTLPQFRGTGVDYISLGFLTHSVSNLDISMNVELG</sequence>
<organism evidence="16 17">
    <name type="scientific">Paenibacillus alvei</name>
    <name type="common">Bacillus alvei</name>
    <dbReference type="NCBI Taxonomy" id="44250"/>
    <lineage>
        <taxon>Bacteria</taxon>
        <taxon>Bacillati</taxon>
        <taxon>Bacillota</taxon>
        <taxon>Bacilli</taxon>
        <taxon>Bacillales</taxon>
        <taxon>Paenibacillaceae</taxon>
        <taxon>Paenibacillus</taxon>
    </lineage>
</organism>
<evidence type="ECO:0000256" key="7">
    <source>
        <dbReference type="ARBA" id="ARBA00022676"/>
    </source>
</evidence>
<dbReference type="NCBIfam" id="TIGR00078">
    <property type="entry name" value="nadC"/>
    <property type="match status" value="1"/>
</dbReference>
<feature type="binding site" evidence="13">
    <location>
        <position position="96"/>
    </location>
    <ligand>
        <name>substrate</name>
    </ligand>
</feature>
<feature type="domain" description="Quinolinate phosphoribosyl transferase C-terminal" evidence="14">
    <location>
        <begin position="108"/>
        <end position="272"/>
    </location>
</feature>
<evidence type="ECO:0000256" key="10">
    <source>
        <dbReference type="ARBA" id="ARBA00047445"/>
    </source>
</evidence>
<evidence type="ECO:0000256" key="8">
    <source>
        <dbReference type="ARBA" id="ARBA00022679"/>
    </source>
</evidence>
<dbReference type="Gene3D" id="3.90.1170.20">
    <property type="entry name" value="Quinolinate phosphoribosyl transferase, N-terminal domain"/>
    <property type="match status" value="1"/>
</dbReference>